<dbReference type="AlphaFoldDB" id="A0A679FXT3"/>
<evidence type="ECO:0000313" key="1">
    <source>
        <dbReference type="EMBL" id="BBW96531.1"/>
    </source>
</evidence>
<protein>
    <submittedName>
        <fullName evidence="1">Uncharacterized protein</fullName>
    </submittedName>
</protein>
<dbReference type="InterPro" id="IPR021398">
    <property type="entry name" value="DUF3037"/>
</dbReference>
<evidence type="ECO:0000313" key="2">
    <source>
        <dbReference type="Proteomes" id="UP000501421"/>
    </source>
</evidence>
<proteinExistence type="predicted"/>
<gene>
    <name evidence="1" type="ORF">GsuE55_13640</name>
</gene>
<keyword evidence="2" id="KW-1185">Reference proteome</keyword>
<reference evidence="2" key="1">
    <citation type="journal article" date="2020" name="Microbiol. Resour. Announc.">
        <title>Complete Genome Sequence of Geobacillus sp. Strain E55-1, Isolated from Mine Geyser in Japan.</title>
        <authorList>
            <person name="Miyazaki K."/>
            <person name="Hase E."/>
            <person name="Tokito N."/>
        </authorList>
    </citation>
    <scope>NUCLEOTIDE SEQUENCE [LARGE SCALE GENOMIC DNA]</scope>
    <source>
        <strain evidence="2">E55-1</strain>
    </source>
</reference>
<sequence>MERLCKFAVLRYVPDEMREEFINVGLVFHSPEDGYVNMEITSNFSRRLVKNSDRP</sequence>
<organism evidence="1 2">
    <name type="scientific">Geobacillus subterraneus</name>
    <dbReference type="NCBI Taxonomy" id="129338"/>
    <lineage>
        <taxon>Bacteria</taxon>
        <taxon>Bacillati</taxon>
        <taxon>Bacillota</taxon>
        <taxon>Bacilli</taxon>
        <taxon>Bacillales</taxon>
        <taxon>Anoxybacillaceae</taxon>
        <taxon>Geobacillus</taxon>
    </lineage>
</organism>
<name>A0A679FXT3_9BACL</name>
<dbReference type="Proteomes" id="UP000501421">
    <property type="component" value="Chromosome"/>
</dbReference>
<accession>A0A679FXT3</accession>
<dbReference type="Pfam" id="PF11236">
    <property type="entry name" value="DUF3037"/>
    <property type="match status" value="1"/>
</dbReference>
<dbReference type="RefSeq" id="WP_082799335.1">
    <property type="nucleotide sequence ID" value="NZ_AP022557.1"/>
</dbReference>
<dbReference type="EMBL" id="AP022557">
    <property type="protein sequence ID" value="BBW96531.1"/>
    <property type="molecule type" value="Genomic_DNA"/>
</dbReference>